<evidence type="ECO:0000256" key="25">
    <source>
        <dbReference type="SAM" id="Phobius"/>
    </source>
</evidence>
<reference evidence="29" key="3">
    <citation type="journal article" date="2014" name="Nature">
        <title>Elephant shark genome provides unique insights into gnathostome evolution.</title>
        <authorList>
            <consortium name="International Elephant Shark Genome Sequencing Consortium"/>
            <person name="Venkatesh B."/>
            <person name="Lee A.P."/>
            <person name="Ravi V."/>
            <person name="Maurya A.K."/>
            <person name="Lian M.M."/>
            <person name="Swann J.B."/>
            <person name="Ohta Y."/>
            <person name="Flajnik M.F."/>
            <person name="Sutoh Y."/>
            <person name="Kasahara M."/>
            <person name="Hoon S."/>
            <person name="Gangu V."/>
            <person name="Roy S.W."/>
            <person name="Irimia M."/>
            <person name="Korzh V."/>
            <person name="Kondrychyn I."/>
            <person name="Lim Z.W."/>
            <person name="Tay B.H."/>
            <person name="Tohari S."/>
            <person name="Kong K.W."/>
            <person name="Ho S."/>
            <person name="Lorente-Galdos B."/>
            <person name="Quilez J."/>
            <person name="Marques-Bonet T."/>
            <person name="Raney B.J."/>
            <person name="Ingham P.W."/>
            <person name="Tay A."/>
            <person name="Hillier L.W."/>
            <person name="Minx P."/>
            <person name="Boehm T."/>
            <person name="Wilson R.K."/>
            <person name="Brenner S."/>
            <person name="Warren W.C."/>
        </authorList>
    </citation>
    <scope>NUCLEOTIDE SEQUENCE [LARGE SCALE GENOMIC DNA]</scope>
</reference>
<comment type="catalytic activity">
    <reaction evidence="18">
        <text>Ca(2+)(out) + K(+)(out) + 4 Na(+)(in) = Ca(2+)(in) + K(+)(in) + 4 Na(+)(out)</text>
        <dbReference type="Rhea" id="RHEA:69967"/>
        <dbReference type="ChEBI" id="CHEBI:29101"/>
        <dbReference type="ChEBI" id="CHEBI:29103"/>
        <dbReference type="ChEBI" id="CHEBI:29108"/>
    </reaction>
</comment>
<evidence type="ECO:0000256" key="8">
    <source>
        <dbReference type="ARBA" id="ARBA00022606"/>
    </source>
</evidence>
<dbReference type="PANTHER" id="PTHR10846:SF36">
    <property type="entry name" value="SODIUM_POTASSIUM_CALCIUM EXCHANGER 1"/>
    <property type="match status" value="1"/>
</dbReference>
<accession>A0A4W3K1P7</accession>
<feature type="compositionally biased region" description="Low complexity" evidence="24">
    <location>
        <begin position="61"/>
        <end position="87"/>
    </location>
</feature>
<keyword evidence="9 25" id="KW-0812">Transmembrane</keyword>
<dbReference type="FunFam" id="1.20.1420.30:FF:000004">
    <property type="entry name" value="Sodium/potassium/calcium exchanger 2 isoform 1"/>
    <property type="match status" value="1"/>
</dbReference>
<keyword evidence="16" id="KW-0325">Glycoprotein</keyword>
<evidence type="ECO:0000256" key="3">
    <source>
        <dbReference type="ARBA" id="ARBA00022448"/>
    </source>
</evidence>
<comment type="similarity">
    <text evidence="2">Belongs to the Ca(2+):cation antiporter (CaCA) (TC 2.A.19) family. SLC24A subfamily.</text>
</comment>
<dbReference type="InterPro" id="IPR044880">
    <property type="entry name" value="NCX_ion-bd_dom_sf"/>
</dbReference>
<dbReference type="NCBIfam" id="TIGR00367">
    <property type="entry name" value="calcium/sodium antiporter"/>
    <property type="match status" value="1"/>
</dbReference>
<feature type="transmembrane region" description="Helical" evidence="25">
    <location>
        <begin position="218"/>
        <end position="237"/>
    </location>
</feature>
<feature type="transmembrane region" description="Helical" evidence="25">
    <location>
        <begin position="599"/>
        <end position="618"/>
    </location>
</feature>
<protein>
    <recommendedName>
        <fullName evidence="19">Sodium/potassium/calcium exchanger 1</fullName>
    </recommendedName>
    <alternativeName>
        <fullName evidence="20">Na(+)/K(+)/Ca(2+)-exchange protein 1</fullName>
    </alternativeName>
    <alternativeName>
        <fullName evidence="21">Retinal rod Na-Ca+K exchanger</fullName>
    </alternativeName>
    <alternativeName>
        <fullName evidence="22">Solute carrier family 24 member 1</fullName>
    </alternativeName>
</protein>
<reference evidence="28" key="5">
    <citation type="submission" date="2025-09" db="UniProtKB">
        <authorList>
            <consortium name="Ensembl"/>
        </authorList>
    </citation>
    <scope>IDENTIFICATION</scope>
</reference>
<evidence type="ECO:0000256" key="19">
    <source>
        <dbReference type="ARBA" id="ARBA00040585"/>
    </source>
</evidence>
<keyword evidence="5" id="KW-1003">Cell membrane</keyword>
<keyword evidence="6" id="KW-0597">Phosphoprotein</keyword>
<feature type="domain" description="Sodium/calcium exchanger membrane region" evidence="27">
    <location>
        <begin position="468"/>
        <end position="616"/>
    </location>
</feature>
<evidence type="ECO:0000256" key="6">
    <source>
        <dbReference type="ARBA" id="ARBA00022553"/>
    </source>
</evidence>
<dbReference type="GO" id="GO:0015293">
    <property type="term" value="F:symporter activity"/>
    <property type="evidence" value="ECO:0007669"/>
    <property type="project" value="UniProtKB-KW"/>
</dbReference>
<comment type="function">
    <text evidence="23">Calcium, potassium:sodium antiporter that transports 1 Ca(2+) and 1 K(+) in exchange for 4 Na(+). Critical component of the visual transduction cascade, controlling the calcium concentration of outer segments during light and darkness. Light causes a rapid lowering of cytosolic free calcium in the outer segment of both retinal rod and cone photoreceptors and the light-induced lowering of calcium is caused by extrusion via this protein which plays a key role in the process of light adaptation.</text>
</comment>
<feature type="domain" description="Sodium/calcium exchanger membrane region" evidence="27">
    <location>
        <begin position="119"/>
        <end position="260"/>
    </location>
</feature>
<keyword evidence="15 25" id="KW-0472">Membrane</keyword>
<evidence type="ECO:0000256" key="26">
    <source>
        <dbReference type="SAM" id="SignalP"/>
    </source>
</evidence>
<dbReference type="AlphaFoldDB" id="A0A4W3K1P7"/>
<keyword evidence="12" id="KW-0769">Symport</keyword>
<keyword evidence="17" id="KW-0844">Vision</keyword>
<feature type="compositionally biased region" description="Basic residues" evidence="24">
    <location>
        <begin position="362"/>
        <end position="375"/>
    </location>
</feature>
<proteinExistence type="inferred from homology"/>
<keyword evidence="14" id="KW-0406">Ion transport</keyword>
<comment type="subcellular location">
    <subcellularLocation>
        <location evidence="1">Cell membrane</location>
        <topology evidence="1">Multi-pass membrane protein</topology>
    </subcellularLocation>
</comment>
<evidence type="ECO:0000256" key="20">
    <source>
        <dbReference type="ARBA" id="ARBA00042035"/>
    </source>
</evidence>
<dbReference type="Proteomes" id="UP000314986">
    <property type="component" value="Unassembled WGS sequence"/>
</dbReference>
<evidence type="ECO:0000256" key="24">
    <source>
        <dbReference type="SAM" id="MobiDB-lite"/>
    </source>
</evidence>
<keyword evidence="4" id="KW-0050">Antiport</keyword>
<dbReference type="InterPro" id="IPR004481">
    <property type="entry name" value="K/Na/Ca-exchanger"/>
</dbReference>
<dbReference type="FunFam" id="1.20.1420.30:FF:000002">
    <property type="entry name" value="Sodium/potassium/calcium exchanger 2 isoform 1"/>
    <property type="match status" value="1"/>
</dbReference>
<feature type="transmembrane region" description="Helical" evidence="25">
    <location>
        <begin position="184"/>
        <end position="206"/>
    </location>
</feature>
<dbReference type="GO" id="GO:0060292">
    <property type="term" value="P:long-term synaptic depression"/>
    <property type="evidence" value="ECO:0007669"/>
    <property type="project" value="TreeGrafter"/>
</dbReference>
<feature type="signal peptide" evidence="26">
    <location>
        <begin position="1"/>
        <end position="27"/>
    </location>
</feature>
<keyword evidence="7" id="KW-0109">Calcium transport</keyword>
<feature type="region of interest" description="Disordered" evidence="24">
    <location>
        <begin position="362"/>
        <end position="430"/>
    </location>
</feature>
<keyword evidence="29" id="KW-1185">Reference proteome</keyword>
<evidence type="ECO:0000256" key="21">
    <source>
        <dbReference type="ARBA" id="ARBA00042297"/>
    </source>
</evidence>
<evidence type="ECO:0000256" key="2">
    <source>
        <dbReference type="ARBA" id="ARBA00005364"/>
    </source>
</evidence>
<dbReference type="Ensembl" id="ENSCMIT00000045888.1">
    <property type="protein sequence ID" value="ENSCMIP00000045241.1"/>
    <property type="gene ID" value="ENSCMIG00000018682.1"/>
</dbReference>
<dbReference type="PANTHER" id="PTHR10846">
    <property type="entry name" value="SODIUM/POTASSIUM/CALCIUM EXCHANGER"/>
    <property type="match status" value="1"/>
</dbReference>
<feature type="transmembrane region" description="Helical" evidence="25">
    <location>
        <begin position="114"/>
        <end position="133"/>
    </location>
</feature>
<evidence type="ECO:0000256" key="10">
    <source>
        <dbReference type="ARBA" id="ARBA00022737"/>
    </source>
</evidence>
<sequence>MQTRRRKRLAWNRVIFLFSCLVTCCLLLESSTNPTIMVKSTSSIPSPNPRTPGTPSPRGLIIPATTTPTPTTTPFPNTTITPPNITISREPPLAHTKGDYPQDLFSVEERRQGWVVLHLFGMMYMFVSLALVCDEFFVPALGTITTKLDISDDVAGATFMAAGGSAPELFTSLIGVFISHSNVGIGTIVGSAVFNILFVIGMCAVFSREILNLTWWPLFRDVSFYILDLIMLIIFFLDNIIVWWESMFLFSSYILYVSFMKYNSKMEKLFRRYILNNSNIVKVLSLMDKEKVISISEQSTPKPALQRGGSTASLHNSTLRSTIFQLMIHTLDPLGEGKGDLISVTKLTLCAQFENGLLKGRWPSKPHGNFKRPSFKSKPDDEDPGDDGGGGSDGSDKDDEDEDSDDDSDEDSDDDDEDEQEDDEEPLSLEWPDTLRKQATYLFLLPIVFPLWLTLPDVRNHASKKFFPITFIGSILWIGAFSYLMVWWAHQVGETIGISEEIMGLTILAAGTSIPDLITSVIVARKGLGDMAVSSSVGSNIFDITVGLPIPWLLFTSFNSFQPVAVSSNGLFCAIVLLFLMLLFVIMSIGLSKWKMNKFLGFTMFGLYFVFLIISVLLEDRFIVCPVSI</sequence>
<dbReference type="GO" id="GO:0006874">
    <property type="term" value="P:intracellular calcium ion homeostasis"/>
    <property type="evidence" value="ECO:0007669"/>
    <property type="project" value="TreeGrafter"/>
</dbReference>
<dbReference type="SUPFAM" id="SSF48371">
    <property type="entry name" value="ARM repeat"/>
    <property type="match status" value="1"/>
</dbReference>
<feature type="compositionally biased region" description="Pro residues" evidence="24">
    <location>
        <begin position="46"/>
        <end position="55"/>
    </location>
</feature>
<keyword evidence="8" id="KW-0716">Sensory transduction</keyword>
<evidence type="ECO:0000256" key="9">
    <source>
        <dbReference type="ARBA" id="ARBA00022692"/>
    </source>
</evidence>
<evidence type="ECO:0000259" key="27">
    <source>
        <dbReference type="Pfam" id="PF01699"/>
    </source>
</evidence>
<evidence type="ECO:0000256" key="5">
    <source>
        <dbReference type="ARBA" id="ARBA00022475"/>
    </source>
</evidence>
<keyword evidence="10" id="KW-0677">Repeat</keyword>
<organism evidence="28 29">
    <name type="scientific">Callorhinchus milii</name>
    <name type="common">Ghost shark</name>
    <dbReference type="NCBI Taxonomy" id="7868"/>
    <lineage>
        <taxon>Eukaryota</taxon>
        <taxon>Metazoa</taxon>
        <taxon>Chordata</taxon>
        <taxon>Craniata</taxon>
        <taxon>Vertebrata</taxon>
        <taxon>Chondrichthyes</taxon>
        <taxon>Holocephali</taxon>
        <taxon>Chimaeriformes</taxon>
        <taxon>Callorhinchidae</taxon>
        <taxon>Callorhinchus</taxon>
    </lineage>
</organism>
<dbReference type="InterPro" id="IPR004837">
    <property type="entry name" value="NaCa_Exmemb"/>
</dbReference>
<dbReference type="GO" id="GO:0007601">
    <property type="term" value="P:visual perception"/>
    <property type="evidence" value="ECO:0007669"/>
    <property type="project" value="UniProtKB-KW"/>
</dbReference>
<dbReference type="Gene3D" id="1.20.1420.30">
    <property type="entry name" value="NCX, central ion-binding region"/>
    <property type="match status" value="2"/>
</dbReference>
<keyword evidence="3" id="KW-0813">Transport</keyword>
<dbReference type="GeneTree" id="ENSGT01030000234532"/>
<evidence type="ECO:0000256" key="1">
    <source>
        <dbReference type="ARBA" id="ARBA00004651"/>
    </source>
</evidence>
<evidence type="ECO:0000256" key="4">
    <source>
        <dbReference type="ARBA" id="ARBA00022449"/>
    </source>
</evidence>
<evidence type="ECO:0000313" key="28">
    <source>
        <dbReference type="Ensembl" id="ENSCMIP00000045241.1"/>
    </source>
</evidence>
<keyword evidence="13 25" id="KW-1133">Transmembrane helix</keyword>
<evidence type="ECO:0000256" key="18">
    <source>
        <dbReference type="ARBA" id="ARBA00033627"/>
    </source>
</evidence>
<evidence type="ECO:0000256" key="7">
    <source>
        <dbReference type="ARBA" id="ARBA00022568"/>
    </source>
</evidence>
<dbReference type="GO" id="GO:0008273">
    <property type="term" value="F:calcium, potassium:sodium antiporter activity"/>
    <property type="evidence" value="ECO:0007669"/>
    <property type="project" value="TreeGrafter"/>
</dbReference>
<evidence type="ECO:0000256" key="13">
    <source>
        <dbReference type="ARBA" id="ARBA00022989"/>
    </source>
</evidence>
<keyword evidence="11" id="KW-0106">Calcium</keyword>
<keyword evidence="26" id="KW-0732">Signal</keyword>
<evidence type="ECO:0000256" key="12">
    <source>
        <dbReference type="ARBA" id="ARBA00022847"/>
    </source>
</evidence>
<evidence type="ECO:0000256" key="11">
    <source>
        <dbReference type="ARBA" id="ARBA00022837"/>
    </source>
</evidence>
<reference evidence="29" key="1">
    <citation type="journal article" date="2006" name="Science">
        <title>Ancient noncoding elements conserved in the human genome.</title>
        <authorList>
            <person name="Venkatesh B."/>
            <person name="Kirkness E.F."/>
            <person name="Loh Y.H."/>
            <person name="Halpern A.L."/>
            <person name="Lee A.P."/>
            <person name="Johnson J."/>
            <person name="Dandona N."/>
            <person name="Viswanathan L.D."/>
            <person name="Tay A."/>
            <person name="Venter J.C."/>
            <person name="Strausberg R.L."/>
            <person name="Brenner S."/>
        </authorList>
    </citation>
    <scope>NUCLEOTIDE SEQUENCE [LARGE SCALE GENOMIC DNA]</scope>
</reference>
<evidence type="ECO:0000256" key="16">
    <source>
        <dbReference type="ARBA" id="ARBA00023180"/>
    </source>
</evidence>
<feature type="transmembrane region" description="Helical" evidence="25">
    <location>
        <begin position="467"/>
        <end position="490"/>
    </location>
</feature>
<evidence type="ECO:0000256" key="22">
    <source>
        <dbReference type="ARBA" id="ARBA00042684"/>
    </source>
</evidence>
<feature type="chain" id="PRO_5021264441" description="Sodium/potassium/calcium exchanger 1" evidence="26">
    <location>
        <begin position="28"/>
        <end position="629"/>
    </location>
</feature>
<dbReference type="GO" id="GO:0060291">
    <property type="term" value="P:long-term synaptic potentiation"/>
    <property type="evidence" value="ECO:0007669"/>
    <property type="project" value="TreeGrafter"/>
</dbReference>
<dbReference type="GO" id="GO:0005262">
    <property type="term" value="F:calcium channel activity"/>
    <property type="evidence" value="ECO:0007669"/>
    <property type="project" value="TreeGrafter"/>
</dbReference>
<reference evidence="29" key="2">
    <citation type="journal article" date="2007" name="PLoS Biol.">
        <title>Survey sequencing and comparative analysis of the elephant shark (Callorhinchus milii) genome.</title>
        <authorList>
            <person name="Venkatesh B."/>
            <person name="Kirkness E.F."/>
            <person name="Loh Y.H."/>
            <person name="Halpern A.L."/>
            <person name="Lee A.P."/>
            <person name="Johnson J."/>
            <person name="Dandona N."/>
            <person name="Viswanathan L.D."/>
            <person name="Tay A."/>
            <person name="Venter J.C."/>
            <person name="Strausberg R.L."/>
            <person name="Brenner S."/>
        </authorList>
    </citation>
    <scope>NUCLEOTIDE SEQUENCE [LARGE SCALE GENOMIC DNA]</scope>
</reference>
<reference evidence="28" key="4">
    <citation type="submission" date="2025-08" db="UniProtKB">
        <authorList>
            <consortium name="Ensembl"/>
        </authorList>
    </citation>
    <scope>IDENTIFICATION</scope>
</reference>
<feature type="transmembrane region" description="Helical" evidence="25">
    <location>
        <begin position="502"/>
        <end position="524"/>
    </location>
</feature>
<feature type="region of interest" description="Disordered" evidence="24">
    <location>
        <begin position="38"/>
        <end position="92"/>
    </location>
</feature>
<feature type="transmembrane region" description="Helical" evidence="25">
    <location>
        <begin position="564"/>
        <end position="587"/>
    </location>
</feature>
<evidence type="ECO:0000256" key="14">
    <source>
        <dbReference type="ARBA" id="ARBA00023065"/>
    </source>
</evidence>
<evidence type="ECO:0000256" key="15">
    <source>
        <dbReference type="ARBA" id="ARBA00023136"/>
    </source>
</evidence>
<feature type="transmembrane region" description="Helical" evidence="25">
    <location>
        <begin position="154"/>
        <end position="178"/>
    </location>
</feature>
<dbReference type="Pfam" id="PF01699">
    <property type="entry name" value="Na_Ca_ex"/>
    <property type="match status" value="2"/>
</dbReference>
<feature type="compositionally biased region" description="Acidic residues" evidence="24">
    <location>
        <begin position="396"/>
        <end position="427"/>
    </location>
</feature>
<evidence type="ECO:0000313" key="29">
    <source>
        <dbReference type="Proteomes" id="UP000314986"/>
    </source>
</evidence>
<dbReference type="GO" id="GO:0005886">
    <property type="term" value="C:plasma membrane"/>
    <property type="evidence" value="ECO:0007669"/>
    <property type="project" value="UniProtKB-SubCell"/>
</dbReference>
<name>A0A4W3K1P7_CALMI</name>
<evidence type="ECO:0000256" key="17">
    <source>
        <dbReference type="ARBA" id="ARBA00023305"/>
    </source>
</evidence>
<gene>
    <name evidence="28" type="primary">slc24a1</name>
</gene>
<dbReference type="InterPro" id="IPR016024">
    <property type="entry name" value="ARM-type_fold"/>
</dbReference>
<evidence type="ECO:0000256" key="23">
    <source>
        <dbReference type="ARBA" id="ARBA00045976"/>
    </source>
</evidence>
<feature type="transmembrane region" description="Helical" evidence="25">
    <location>
        <begin position="243"/>
        <end position="262"/>
    </location>
</feature>